<dbReference type="GeneID" id="14924457"/>
<proteinExistence type="predicted"/>
<evidence type="ECO:0000313" key="2">
    <source>
        <dbReference type="EMBL" id="ELR23477.1"/>
    </source>
</evidence>
<dbReference type="EMBL" id="KB007857">
    <property type="protein sequence ID" value="ELR23477.1"/>
    <property type="molecule type" value="Genomic_DNA"/>
</dbReference>
<organism evidence="2 3">
    <name type="scientific">Acanthamoeba castellanii (strain ATCC 30010 / Neff)</name>
    <dbReference type="NCBI Taxonomy" id="1257118"/>
    <lineage>
        <taxon>Eukaryota</taxon>
        <taxon>Amoebozoa</taxon>
        <taxon>Discosea</taxon>
        <taxon>Longamoebia</taxon>
        <taxon>Centramoebida</taxon>
        <taxon>Acanthamoebidae</taxon>
        <taxon>Acanthamoeba</taxon>
    </lineage>
</organism>
<sequence>MQGALLVGMPYELTLEVLRHAAGRGDPRSTLRLLKNLRLVNKEMNHLATDLLVDNYIKLIESVVGEIRNKIGQAWGGIVSDERSLVLTRVFDEVAAASEELKFFKEKAEEKKKARTTIFKMEGIDNATKWQLLKACSLESELLGVKGVASAVKKSKDDLQERPAYGRGGFPGPDYDDPLRVPRPGGPPGGAPPIFGEPDPDHMRVPDWERDRNPPGMPGYPGGDPFSPFGPGGDPFGGPPAGRGRGPRGGGGPFGGPFGGPDPFNPHQRGPRGPRFI</sequence>
<dbReference type="AlphaFoldDB" id="L8HE21"/>
<evidence type="ECO:0000256" key="1">
    <source>
        <dbReference type="SAM" id="MobiDB-lite"/>
    </source>
</evidence>
<feature type="compositionally biased region" description="Basic and acidic residues" evidence="1">
    <location>
        <begin position="199"/>
        <end position="213"/>
    </location>
</feature>
<protein>
    <submittedName>
        <fullName evidence="2">Uncharacterized protein</fullName>
    </submittedName>
</protein>
<reference evidence="2 3" key="1">
    <citation type="journal article" date="2013" name="Genome Biol.">
        <title>Genome of Acanthamoeba castellanii highlights extensive lateral gene transfer and early evolution of tyrosine kinase signaling.</title>
        <authorList>
            <person name="Clarke M."/>
            <person name="Lohan A.J."/>
            <person name="Liu B."/>
            <person name="Lagkouvardos I."/>
            <person name="Roy S."/>
            <person name="Zafar N."/>
            <person name="Bertelli C."/>
            <person name="Schilde C."/>
            <person name="Kianianmomeni A."/>
            <person name="Burglin T.R."/>
            <person name="Frech C."/>
            <person name="Turcotte B."/>
            <person name="Kopec K.O."/>
            <person name="Synnott J.M."/>
            <person name="Choo C."/>
            <person name="Paponov I."/>
            <person name="Finkler A."/>
            <person name="Soon Heng Tan C."/>
            <person name="Hutchins A.P."/>
            <person name="Weinmeier T."/>
            <person name="Rattei T."/>
            <person name="Chu J.S."/>
            <person name="Gimenez G."/>
            <person name="Irimia M."/>
            <person name="Rigden D.J."/>
            <person name="Fitzpatrick D.A."/>
            <person name="Lorenzo-Morales J."/>
            <person name="Bateman A."/>
            <person name="Chiu C.H."/>
            <person name="Tang P."/>
            <person name="Hegemann P."/>
            <person name="Fromm H."/>
            <person name="Raoult D."/>
            <person name="Greub G."/>
            <person name="Miranda-Saavedra D."/>
            <person name="Chen N."/>
            <person name="Nash P."/>
            <person name="Ginger M.L."/>
            <person name="Horn M."/>
            <person name="Schaap P."/>
            <person name="Caler L."/>
            <person name="Loftus B."/>
        </authorList>
    </citation>
    <scope>NUCLEOTIDE SEQUENCE [LARGE SCALE GENOMIC DNA]</scope>
    <source>
        <strain evidence="2 3">Neff</strain>
    </source>
</reference>
<dbReference type="KEGG" id="acan:ACA1_070980"/>
<accession>L8HE21</accession>
<feature type="region of interest" description="Disordered" evidence="1">
    <location>
        <begin position="152"/>
        <end position="277"/>
    </location>
</feature>
<evidence type="ECO:0000313" key="3">
    <source>
        <dbReference type="Proteomes" id="UP000011083"/>
    </source>
</evidence>
<name>L8HE21_ACACF</name>
<dbReference type="Proteomes" id="UP000011083">
    <property type="component" value="Unassembled WGS sequence"/>
</dbReference>
<dbReference type="VEuPathDB" id="AmoebaDB:ACA1_070980"/>
<feature type="compositionally biased region" description="Gly residues" evidence="1">
    <location>
        <begin position="230"/>
        <end position="259"/>
    </location>
</feature>
<keyword evidence="3" id="KW-1185">Reference proteome</keyword>
<gene>
    <name evidence="2" type="ORF">ACA1_070980</name>
</gene>
<dbReference type="RefSeq" id="XP_004353005.1">
    <property type="nucleotide sequence ID" value="XM_004352953.1"/>
</dbReference>